<dbReference type="SUPFAM" id="SSF51445">
    <property type="entry name" value="(Trans)glycosidases"/>
    <property type="match status" value="1"/>
</dbReference>
<feature type="signal peptide" evidence="12">
    <location>
        <begin position="1"/>
        <end position="24"/>
    </location>
</feature>
<comment type="function">
    <text evidence="9">This protein functions as a defense against chitin containing fungal pathogens.</text>
</comment>
<feature type="domain" description="GH18" evidence="13">
    <location>
        <begin position="25"/>
        <end position="295"/>
    </location>
</feature>
<evidence type="ECO:0000256" key="6">
    <source>
        <dbReference type="ARBA" id="ARBA00023277"/>
    </source>
</evidence>
<evidence type="ECO:0000256" key="8">
    <source>
        <dbReference type="ARBA" id="ARBA00023326"/>
    </source>
</evidence>
<dbReference type="PROSITE" id="PS51910">
    <property type="entry name" value="GH18_2"/>
    <property type="match status" value="1"/>
</dbReference>
<sequence length="295" mass="32480">MKLYLLVVLATFLTLFALASISEAGQLVVYWGQANGEGTLTDTCQTGKYNIVNIAFLSKFGNGQPPQMNLAHCDTRVRKGCDKVSLGIRNCQNLGVKVMLSIGGGTNTYSLSSKEEAEGVADYIWNNFLGGQSSSRPLGDAVLDGVDFDIEQGETHYAALARRLREHGQGGRKIYLTAAPQCPFPDAKLQPALNTNLFDYIWVQFYNNPRCEFDANNFNKFMSSWNQWTSLSASKIFIGVPASISGAASNGYIPKQEMISRVIPFAKKSPNYGGVMLWNRFYDLRGYSDAIKSSV</sequence>
<dbReference type="EC" id="3.2.1.14" evidence="2"/>
<evidence type="ECO:0000256" key="10">
    <source>
        <dbReference type="RuleBase" id="RU000489"/>
    </source>
</evidence>
<feature type="chain" id="PRO_5015675645" description="chitinase" evidence="12">
    <location>
        <begin position="25"/>
        <end position="295"/>
    </location>
</feature>
<dbReference type="EMBL" id="PKPP01000227">
    <property type="protein sequence ID" value="PWA95657.1"/>
    <property type="molecule type" value="Genomic_DNA"/>
</dbReference>
<evidence type="ECO:0000259" key="13">
    <source>
        <dbReference type="PROSITE" id="PS51910"/>
    </source>
</evidence>
<dbReference type="AlphaFoldDB" id="A0A2U1QCF5"/>
<keyword evidence="4" id="KW-0146">Chitin degradation</keyword>
<keyword evidence="5" id="KW-1015">Disulfide bond</keyword>
<evidence type="ECO:0000256" key="9">
    <source>
        <dbReference type="ARBA" id="ARBA00059418"/>
    </source>
</evidence>
<reference evidence="14 15" key="1">
    <citation type="journal article" date="2018" name="Mol. Plant">
        <title>The genome of Artemisia annua provides insight into the evolution of Asteraceae family and artemisinin biosynthesis.</title>
        <authorList>
            <person name="Shen Q."/>
            <person name="Zhang L."/>
            <person name="Liao Z."/>
            <person name="Wang S."/>
            <person name="Yan T."/>
            <person name="Shi P."/>
            <person name="Liu M."/>
            <person name="Fu X."/>
            <person name="Pan Q."/>
            <person name="Wang Y."/>
            <person name="Lv Z."/>
            <person name="Lu X."/>
            <person name="Zhang F."/>
            <person name="Jiang W."/>
            <person name="Ma Y."/>
            <person name="Chen M."/>
            <person name="Hao X."/>
            <person name="Li L."/>
            <person name="Tang Y."/>
            <person name="Lv G."/>
            <person name="Zhou Y."/>
            <person name="Sun X."/>
            <person name="Brodelius P.E."/>
            <person name="Rose J.K.C."/>
            <person name="Tang K."/>
        </authorList>
    </citation>
    <scope>NUCLEOTIDE SEQUENCE [LARGE SCALE GENOMIC DNA]</scope>
    <source>
        <strain evidence="15">cv. Huhao1</strain>
        <tissue evidence="14">Leaf</tissue>
    </source>
</reference>
<keyword evidence="8" id="KW-0624">Polysaccharide degradation</keyword>
<dbReference type="CDD" id="cd02877">
    <property type="entry name" value="GH18_hevamine_XipI_class_III"/>
    <property type="match status" value="1"/>
</dbReference>
<dbReference type="GO" id="GO:0008843">
    <property type="term" value="F:endochitinase activity"/>
    <property type="evidence" value="ECO:0007669"/>
    <property type="project" value="UniProtKB-EC"/>
</dbReference>
<dbReference type="InterPro" id="IPR017853">
    <property type="entry name" value="GH"/>
</dbReference>
<dbReference type="Pfam" id="PF00704">
    <property type="entry name" value="Glyco_hydro_18"/>
    <property type="match status" value="1"/>
</dbReference>
<keyword evidence="3 10" id="KW-0378">Hydrolase</keyword>
<name>A0A2U1QCF5_ARTAN</name>
<dbReference type="InterPro" id="IPR045321">
    <property type="entry name" value="Cts1-like"/>
</dbReference>
<evidence type="ECO:0000256" key="1">
    <source>
        <dbReference type="ARBA" id="ARBA00000822"/>
    </source>
</evidence>
<evidence type="ECO:0000313" key="14">
    <source>
        <dbReference type="EMBL" id="PWA95657.1"/>
    </source>
</evidence>
<evidence type="ECO:0000256" key="5">
    <source>
        <dbReference type="ARBA" id="ARBA00023157"/>
    </source>
</evidence>
<protein>
    <recommendedName>
        <fullName evidence="2">chitinase</fullName>
        <ecNumber evidence="2">3.2.1.14</ecNumber>
    </recommendedName>
</protein>
<keyword evidence="6" id="KW-0119">Carbohydrate metabolism</keyword>
<dbReference type="InterPro" id="IPR001579">
    <property type="entry name" value="Glyco_hydro_18_chit_AS"/>
</dbReference>
<keyword evidence="7 10" id="KW-0326">Glycosidase</keyword>
<proteinExistence type="inferred from homology"/>
<dbReference type="Proteomes" id="UP000245207">
    <property type="component" value="Unassembled WGS sequence"/>
</dbReference>
<dbReference type="InterPro" id="IPR001223">
    <property type="entry name" value="Glyco_hydro18_cat"/>
</dbReference>
<keyword evidence="12" id="KW-0732">Signal</keyword>
<evidence type="ECO:0000313" key="15">
    <source>
        <dbReference type="Proteomes" id="UP000245207"/>
    </source>
</evidence>
<dbReference type="FunFam" id="3.20.20.80:FF:000015">
    <property type="entry name" value="Acidic endochitinase SE2"/>
    <property type="match status" value="1"/>
</dbReference>
<dbReference type="PROSITE" id="PS01095">
    <property type="entry name" value="GH18_1"/>
    <property type="match status" value="1"/>
</dbReference>
<dbReference type="GO" id="GO:0005576">
    <property type="term" value="C:extracellular region"/>
    <property type="evidence" value="ECO:0007669"/>
    <property type="project" value="TreeGrafter"/>
</dbReference>
<dbReference type="Gene3D" id="3.20.20.80">
    <property type="entry name" value="Glycosidases"/>
    <property type="match status" value="1"/>
</dbReference>
<dbReference type="STRING" id="35608.A0A2U1QCF5"/>
<comment type="catalytic activity">
    <reaction evidence="1">
        <text>Random endo-hydrolysis of N-acetyl-beta-D-glucosaminide (1-&gt;4)-beta-linkages in chitin and chitodextrins.</text>
        <dbReference type="EC" id="3.2.1.14"/>
    </reaction>
</comment>
<evidence type="ECO:0000256" key="2">
    <source>
        <dbReference type="ARBA" id="ARBA00012729"/>
    </source>
</evidence>
<evidence type="ECO:0000256" key="7">
    <source>
        <dbReference type="ARBA" id="ARBA00023295"/>
    </source>
</evidence>
<evidence type="ECO:0000256" key="4">
    <source>
        <dbReference type="ARBA" id="ARBA00023024"/>
    </source>
</evidence>
<accession>A0A2U1QCF5</accession>
<evidence type="ECO:0000256" key="3">
    <source>
        <dbReference type="ARBA" id="ARBA00022801"/>
    </source>
</evidence>
<comment type="caution">
    <text evidence="14">The sequence shown here is derived from an EMBL/GenBank/DDBJ whole genome shotgun (WGS) entry which is preliminary data.</text>
</comment>
<evidence type="ECO:0000256" key="12">
    <source>
        <dbReference type="SAM" id="SignalP"/>
    </source>
</evidence>
<dbReference type="OrthoDB" id="6020543at2759"/>
<dbReference type="PANTHER" id="PTHR45708:SF40">
    <property type="entry name" value="BASIC ENDOCHITINASE"/>
    <property type="match status" value="1"/>
</dbReference>
<dbReference type="InterPro" id="IPR050542">
    <property type="entry name" value="Glycosyl_Hydrlase18_Chitinase"/>
</dbReference>
<keyword evidence="15" id="KW-1185">Reference proteome</keyword>
<dbReference type="PANTHER" id="PTHR45708">
    <property type="entry name" value="ENDOCHITINASE"/>
    <property type="match status" value="1"/>
</dbReference>
<dbReference type="GO" id="GO:0000272">
    <property type="term" value="P:polysaccharide catabolic process"/>
    <property type="evidence" value="ECO:0007669"/>
    <property type="project" value="UniProtKB-KW"/>
</dbReference>
<organism evidence="14 15">
    <name type="scientific">Artemisia annua</name>
    <name type="common">Sweet wormwood</name>
    <dbReference type="NCBI Taxonomy" id="35608"/>
    <lineage>
        <taxon>Eukaryota</taxon>
        <taxon>Viridiplantae</taxon>
        <taxon>Streptophyta</taxon>
        <taxon>Embryophyta</taxon>
        <taxon>Tracheophyta</taxon>
        <taxon>Spermatophyta</taxon>
        <taxon>Magnoliopsida</taxon>
        <taxon>eudicotyledons</taxon>
        <taxon>Gunneridae</taxon>
        <taxon>Pentapetalae</taxon>
        <taxon>asterids</taxon>
        <taxon>campanulids</taxon>
        <taxon>Asterales</taxon>
        <taxon>Asteraceae</taxon>
        <taxon>Asteroideae</taxon>
        <taxon>Anthemideae</taxon>
        <taxon>Artemisiinae</taxon>
        <taxon>Artemisia</taxon>
    </lineage>
</organism>
<evidence type="ECO:0000256" key="11">
    <source>
        <dbReference type="RuleBase" id="RU004453"/>
    </source>
</evidence>
<dbReference type="GO" id="GO:0006032">
    <property type="term" value="P:chitin catabolic process"/>
    <property type="evidence" value="ECO:0007669"/>
    <property type="project" value="UniProtKB-KW"/>
</dbReference>
<gene>
    <name evidence="14" type="ORF">CTI12_AA046240</name>
</gene>
<comment type="similarity">
    <text evidence="11">Belongs to the glycosyl hydrolase 18 family.</text>
</comment>